<evidence type="ECO:0000313" key="2">
    <source>
        <dbReference type="EMBL" id="KAK5579845.1"/>
    </source>
</evidence>
<sequence>MVVITLTLTTVAAAIGVASGVVAIGSTAVDKIKGLLPDKDADKREVKYLRFNDKRPKGGFRLILVNEKTGWNKAVRIYLNPNSSDYKEIKAGDSTGKPCKKNMHLKYDSARVDFPKDQEYISLNLMKPGTAGIYSTVNEIRIYKDMQSKLDGKTLVIYWDNDDSKYFDNKDNLVSPAEIL</sequence>
<keyword evidence="3" id="KW-1185">Reference proteome</keyword>
<reference evidence="2 3" key="1">
    <citation type="submission" date="2023-11" db="EMBL/GenBank/DDBJ databases">
        <title>Dfirmibasis_genome.</title>
        <authorList>
            <person name="Edelbroek B."/>
            <person name="Kjellin J."/>
            <person name="Jerlstrom-Hultqvist J."/>
            <person name="Soderbom F."/>
        </authorList>
    </citation>
    <scope>NUCLEOTIDE SEQUENCE [LARGE SCALE GENOMIC DNA]</scope>
    <source>
        <strain evidence="2 3">TNS-C-14</strain>
    </source>
</reference>
<keyword evidence="1" id="KW-0732">Signal</keyword>
<dbReference type="Proteomes" id="UP001344447">
    <property type="component" value="Unassembled WGS sequence"/>
</dbReference>
<feature type="chain" id="PRO_5042896394" evidence="1">
    <location>
        <begin position="21"/>
        <end position="180"/>
    </location>
</feature>
<comment type="caution">
    <text evidence="2">The sequence shown here is derived from an EMBL/GenBank/DDBJ whole genome shotgun (WGS) entry which is preliminary data.</text>
</comment>
<feature type="signal peptide" evidence="1">
    <location>
        <begin position="1"/>
        <end position="20"/>
    </location>
</feature>
<organism evidence="2 3">
    <name type="scientific">Dictyostelium firmibasis</name>
    <dbReference type="NCBI Taxonomy" id="79012"/>
    <lineage>
        <taxon>Eukaryota</taxon>
        <taxon>Amoebozoa</taxon>
        <taxon>Evosea</taxon>
        <taxon>Eumycetozoa</taxon>
        <taxon>Dictyostelia</taxon>
        <taxon>Dictyosteliales</taxon>
        <taxon>Dictyosteliaceae</taxon>
        <taxon>Dictyostelium</taxon>
    </lineage>
</organism>
<evidence type="ECO:0000313" key="3">
    <source>
        <dbReference type="Proteomes" id="UP001344447"/>
    </source>
</evidence>
<proteinExistence type="predicted"/>
<accession>A0AAN7Z0Q7</accession>
<evidence type="ECO:0000256" key="1">
    <source>
        <dbReference type="SAM" id="SignalP"/>
    </source>
</evidence>
<protein>
    <submittedName>
        <fullName evidence="2">Uncharacterized protein</fullName>
    </submittedName>
</protein>
<dbReference type="EMBL" id="JAVFKY010000003">
    <property type="protein sequence ID" value="KAK5579845.1"/>
    <property type="molecule type" value="Genomic_DNA"/>
</dbReference>
<dbReference type="AlphaFoldDB" id="A0AAN7Z0Q7"/>
<gene>
    <name evidence="2" type="ORF">RB653_009533</name>
</gene>
<name>A0AAN7Z0Q7_9MYCE</name>